<dbReference type="InterPro" id="IPR046483">
    <property type="entry name" value="DUF6576"/>
</dbReference>
<evidence type="ECO:0000256" key="7">
    <source>
        <dbReference type="SAM" id="MobiDB-lite"/>
    </source>
</evidence>
<protein>
    <submittedName>
        <fullName evidence="11">Rhomboid family intramembrane serine protease</fullName>
    </submittedName>
</protein>
<evidence type="ECO:0000256" key="2">
    <source>
        <dbReference type="ARBA" id="ARBA00009045"/>
    </source>
</evidence>
<evidence type="ECO:0000256" key="8">
    <source>
        <dbReference type="SAM" id="Phobius"/>
    </source>
</evidence>
<feature type="domain" description="Peptidase S54 rhomboid" evidence="9">
    <location>
        <begin position="72"/>
        <end position="217"/>
    </location>
</feature>
<feature type="transmembrane region" description="Helical" evidence="8">
    <location>
        <begin position="111"/>
        <end position="133"/>
    </location>
</feature>
<dbReference type="SUPFAM" id="SSF144091">
    <property type="entry name" value="Rhomboid-like"/>
    <property type="match status" value="1"/>
</dbReference>
<name>A0A1S9PC89_9SPHI</name>
<comment type="caution">
    <text evidence="11">The sequence shown here is derived from an EMBL/GenBank/DDBJ whole genome shotgun (WGS) entry which is preliminary data.</text>
</comment>
<keyword evidence="11" id="KW-0645">Protease</keyword>
<dbReference type="AlphaFoldDB" id="A0A1S9PC89"/>
<dbReference type="InterPro" id="IPR050925">
    <property type="entry name" value="Rhomboid_protease_S54"/>
</dbReference>
<dbReference type="InterPro" id="IPR035952">
    <property type="entry name" value="Rhomboid-like_sf"/>
</dbReference>
<evidence type="ECO:0000313" key="11">
    <source>
        <dbReference type="EMBL" id="OOQ58531.1"/>
    </source>
</evidence>
<evidence type="ECO:0000256" key="3">
    <source>
        <dbReference type="ARBA" id="ARBA00022692"/>
    </source>
</evidence>
<dbReference type="STRING" id="1792845.BC343_07640"/>
<dbReference type="InterPro" id="IPR022764">
    <property type="entry name" value="Peptidase_S54_rhomboid_dom"/>
</dbReference>
<dbReference type="OrthoDB" id="680602at2"/>
<feature type="transmembrane region" description="Helical" evidence="8">
    <location>
        <begin position="78"/>
        <end position="99"/>
    </location>
</feature>
<dbReference type="GO" id="GO:0016020">
    <property type="term" value="C:membrane"/>
    <property type="evidence" value="ECO:0007669"/>
    <property type="project" value="UniProtKB-SubCell"/>
</dbReference>
<dbReference type="RefSeq" id="WP_078349229.1">
    <property type="nucleotide sequence ID" value="NZ_MBTF01000023.1"/>
</dbReference>
<dbReference type="GO" id="GO:0006508">
    <property type="term" value="P:proteolysis"/>
    <property type="evidence" value="ECO:0007669"/>
    <property type="project" value="UniProtKB-KW"/>
</dbReference>
<dbReference type="Proteomes" id="UP000189739">
    <property type="component" value="Unassembled WGS sequence"/>
</dbReference>
<evidence type="ECO:0000259" key="9">
    <source>
        <dbReference type="Pfam" id="PF01694"/>
    </source>
</evidence>
<keyword evidence="12" id="KW-1185">Reference proteome</keyword>
<dbReference type="GO" id="GO:0004252">
    <property type="term" value="F:serine-type endopeptidase activity"/>
    <property type="evidence" value="ECO:0007669"/>
    <property type="project" value="InterPro"/>
</dbReference>
<proteinExistence type="inferred from homology"/>
<reference evidence="11 12" key="1">
    <citation type="submission" date="2016-07" db="EMBL/GenBank/DDBJ databases">
        <title>Genomic analysis of zinc-resistant bacterium Mucilaginibacter pedocola TBZ30.</title>
        <authorList>
            <person name="Huang J."/>
            <person name="Tang J."/>
        </authorList>
    </citation>
    <scope>NUCLEOTIDE SEQUENCE [LARGE SCALE GENOMIC DNA]</scope>
    <source>
        <strain evidence="11 12">TBZ30</strain>
    </source>
</reference>
<evidence type="ECO:0000256" key="6">
    <source>
        <dbReference type="ARBA" id="ARBA00023136"/>
    </source>
</evidence>
<organism evidence="11 12">
    <name type="scientific">Mucilaginibacter pedocola</name>
    <dbReference type="NCBI Taxonomy" id="1792845"/>
    <lineage>
        <taxon>Bacteria</taxon>
        <taxon>Pseudomonadati</taxon>
        <taxon>Bacteroidota</taxon>
        <taxon>Sphingobacteriia</taxon>
        <taxon>Sphingobacteriales</taxon>
        <taxon>Sphingobacteriaceae</taxon>
        <taxon>Mucilaginibacter</taxon>
    </lineage>
</organism>
<dbReference type="Gene3D" id="1.20.1540.10">
    <property type="entry name" value="Rhomboid-like"/>
    <property type="match status" value="1"/>
</dbReference>
<evidence type="ECO:0000256" key="4">
    <source>
        <dbReference type="ARBA" id="ARBA00022801"/>
    </source>
</evidence>
<keyword evidence="3 8" id="KW-0812">Transmembrane</keyword>
<feature type="region of interest" description="Disordered" evidence="7">
    <location>
        <begin position="272"/>
        <end position="293"/>
    </location>
</feature>
<feature type="transmembrane region" description="Helical" evidence="8">
    <location>
        <begin position="172"/>
        <end position="190"/>
    </location>
</feature>
<evidence type="ECO:0000259" key="10">
    <source>
        <dbReference type="Pfam" id="PF20216"/>
    </source>
</evidence>
<sequence>MNTLWRDIQYKMSRSGNKINLLIGINVIVYLAINIPSVLLGLVTRLDSNPIIDFTQKYLLLPADLRTLLYHFWTPVTYMFMHAGILHILFNMLWLYWMGQIFEEYLGNKRTIGLYLLGGLTGGFLFVAAYNLLPAFTSINAASGGVIVGASASVMAVMVATATLLPDHTISLIIIGPVKLKWLAIFYVVVDFLSIAGSNAGGEIAHLGGALFGFVYIRQLQKGNDWIGSINKMFQPKPKMKVVSFEPQQKKNNNLPRQDEIDRILDKISASGYESLSKQERETLSRASNNNEG</sequence>
<dbReference type="EMBL" id="MBTF01000023">
    <property type="protein sequence ID" value="OOQ58531.1"/>
    <property type="molecule type" value="Genomic_DNA"/>
</dbReference>
<dbReference type="PANTHER" id="PTHR43731:SF14">
    <property type="entry name" value="PRESENILIN-ASSOCIATED RHOMBOID-LIKE PROTEIN, MITOCHONDRIAL"/>
    <property type="match status" value="1"/>
</dbReference>
<dbReference type="PANTHER" id="PTHR43731">
    <property type="entry name" value="RHOMBOID PROTEASE"/>
    <property type="match status" value="1"/>
</dbReference>
<keyword evidence="6 8" id="KW-0472">Membrane</keyword>
<feature type="transmembrane region" description="Helical" evidence="8">
    <location>
        <begin position="145"/>
        <end position="165"/>
    </location>
</feature>
<evidence type="ECO:0000256" key="1">
    <source>
        <dbReference type="ARBA" id="ARBA00004141"/>
    </source>
</evidence>
<feature type="transmembrane region" description="Helical" evidence="8">
    <location>
        <begin position="196"/>
        <end position="217"/>
    </location>
</feature>
<comment type="similarity">
    <text evidence="2">Belongs to the peptidase S54 family.</text>
</comment>
<keyword evidence="5 8" id="KW-1133">Transmembrane helix</keyword>
<evidence type="ECO:0000256" key="5">
    <source>
        <dbReference type="ARBA" id="ARBA00022989"/>
    </source>
</evidence>
<gene>
    <name evidence="11" type="ORF">BC343_07640</name>
</gene>
<feature type="domain" description="DUF6576" evidence="10">
    <location>
        <begin position="256"/>
        <end position="289"/>
    </location>
</feature>
<dbReference type="Pfam" id="PF20216">
    <property type="entry name" value="DUF6576"/>
    <property type="match status" value="1"/>
</dbReference>
<comment type="subcellular location">
    <subcellularLocation>
        <location evidence="1">Membrane</location>
        <topology evidence="1">Multi-pass membrane protein</topology>
    </subcellularLocation>
</comment>
<feature type="transmembrane region" description="Helical" evidence="8">
    <location>
        <begin position="21"/>
        <end position="43"/>
    </location>
</feature>
<evidence type="ECO:0000313" key="12">
    <source>
        <dbReference type="Proteomes" id="UP000189739"/>
    </source>
</evidence>
<dbReference type="Pfam" id="PF01694">
    <property type="entry name" value="Rhomboid"/>
    <property type="match status" value="1"/>
</dbReference>
<accession>A0A1S9PC89</accession>
<keyword evidence="4" id="KW-0378">Hydrolase</keyword>